<keyword evidence="2" id="KW-0689">Ribosomal protein</keyword>
<evidence type="ECO:0000313" key="5">
    <source>
        <dbReference type="Proteomes" id="UP000631114"/>
    </source>
</evidence>
<dbReference type="EMBL" id="JADFTS010000004">
    <property type="protein sequence ID" value="KAF9610178.1"/>
    <property type="molecule type" value="Genomic_DNA"/>
</dbReference>
<dbReference type="OrthoDB" id="1618453at2759"/>
<dbReference type="GO" id="GO:0006412">
    <property type="term" value="P:translation"/>
    <property type="evidence" value="ECO:0007669"/>
    <property type="project" value="InterPro"/>
</dbReference>
<organism evidence="4 5">
    <name type="scientific">Coptis chinensis</name>
    <dbReference type="NCBI Taxonomy" id="261450"/>
    <lineage>
        <taxon>Eukaryota</taxon>
        <taxon>Viridiplantae</taxon>
        <taxon>Streptophyta</taxon>
        <taxon>Embryophyta</taxon>
        <taxon>Tracheophyta</taxon>
        <taxon>Spermatophyta</taxon>
        <taxon>Magnoliopsida</taxon>
        <taxon>Ranunculales</taxon>
        <taxon>Ranunculaceae</taxon>
        <taxon>Coptidoideae</taxon>
        <taxon>Coptis</taxon>
    </lineage>
</organism>
<comment type="similarity">
    <text evidence="1">Belongs to the universal ribosomal protein uL18 family.</text>
</comment>
<dbReference type="GO" id="GO:0000027">
    <property type="term" value="P:ribosomal large subunit assembly"/>
    <property type="evidence" value="ECO:0007669"/>
    <property type="project" value="TreeGrafter"/>
</dbReference>
<evidence type="ECO:0000256" key="1">
    <source>
        <dbReference type="ARBA" id="ARBA00007116"/>
    </source>
</evidence>
<keyword evidence="3" id="KW-0687">Ribonucleoprotein</keyword>
<reference evidence="4 5" key="1">
    <citation type="submission" date="2020-10" db="EMBL/GenBank/DDBJ databases">
        <title>The Coptis chinensis genome and diversification of protoberbering-type alkaloids.</title>
        <authorList>
            <person name="Wang B."/>
            <person name="Shu S."/>
            <person name="Song C."/>
            <person name="Liu Y."/>
        </authorList>
    </citation>
    <scope>NUCLEOTIDE SEQUENCE [LARGE SCALE GENOMIC DNA]</scope>
    <source>
        <strain evidence="4">HL-2020</strain>
        <tissue evidence="4">Leaf</tissue>
    </source>
</reference>
<proteinExistence type="inferred from homology"/>
<sequence length="117" mass="12955">MWLVIRLINRTRTSHGTPKYRFVMRFTNKDIITQIVSTSIAGDMILTSAYAHELPDMGFDALLEQQPGALKGALDGGLDIPHLTRDFAGFNKENKRLDAGGSPKYVYGGHVALYDDA</sequence>
<dbReference type="AlphaFoldDB" id="A0A835LVW2"/>
<evidence type="ECO:0000256" key="2">
    <source>
        <dbReference type="ARBA" id="ARBA00022980"/>
    </source>
</evidence>
<dbReference type="SUPFAM" id="SSF53137">
    <property type="entry name" value="Translational machinery components"/>
    <property type="match status" value="1"/>
</dbReference>
<dbReference type="GO" id="GO:0008097">
    <property type="term" value="F:5S rRNA binding"/>
    <property type="evidence" value="ECO:0007669"/>
    <property type="project" value="InterPro"/>
</dbReference>
<comment type="caution">
    <text evidence="4">The sequence shown here is derived from an EMBL/GenBank/DDBJ whole genome shotgun (WGS) entry which is preliminary data.</text>
</comment>
<dbReference type="Gene3D" id="3.30.420.100">
    <property type="match status" value="2"/>
</dbReference>
<dbReference type="Pfam" id="PF17144">
    <property type="entry name" value="Ribosomal_L5e"/>
    <property type="match status" value="1"/>
</dbReference>
<dbReference type="GO" id="GO:0003735">
    <property type="term" value="F:structural constituent of ribosome"/>
    <property type="evidence" value="ECO:0007669"/>
    <property type="project" value="InterPro"/>
</dbReference>
<dbReference type="PANTHER" id="PTHR23410">
    <property type="entry name" value="RIBOSOMAL PROTEIN L5-RELATED"/>
    <property type="match status" value="1"/>
</dbReference>
<protein>
    <submittedName>
        <fullName evidence="4">Uncharacterized protein</fullName>
    </submittedName>
</protein>
<accession>A0A835LVW2</accession>
<evidence type="ECO:0000256" key="3">
    <source>
        <dbReference type="ARBA" id="ARBA00023274"/>
    </source>
</evidence>
<dbReference type="PANTHER" id="PTHR23410:SF12">
    <property type="entry name" value="LARGE RIBOSOMAL SUBUNIT PROTEIN UL18"/>
    <property type="match status" value="1"/>
</dbReference>
<name>A0A835LVW2_9MAGN</name>
<dbReference type="GO" id="GO:0022625">
    <property type="term" value="C:cytosolic large ribosomal subunit"/>
    <property type="evidence" value="ECO:0007669"/>
    <property type="project" value="TreeGrafter"/>
</dbReference>
<dbReference type="InterPro" id="IPR005485">
    <property type="entry name" value="Rbsml_uL18_euk_arch"/>
</dbReference>
<dbReference type="Proteomes" id="UP000631114">
    <property type="component" value="Unassembled WGS sequence"/>
</dbReference>
<evidence type="ECO:0000313" key="4">
    <source>
        <dbReference type="EMBL" id="KAF9610178.1"/>
    </source>
</evidence>
<keyword evidence="5" id="KW-1185">Reference proteome</keyword>
<gene>
    <name evidence="4" type="ORF">IFM89_020687</name>
</gene>